<dbReference type="HOGENOM" id="CLU_3185250_0_0_9"/>
<evidence type="ECO:0000313" key="1">
    <source>
        <dbReference type="EMBL" id="EFU76520.1"/>
    </source>
</evidence>
<organism evidence="1 2">
    <name type="scientific">Lachnoanaerobaculum saburreum DSM 3986</name>
    <dbReference type="NCBI Taxonomy" id="887325"/>
    <lineage>
        <taxon>Bacteria</taxon>
        <taxon>Bacillati</taxon>
        <taxon>Bacillota</taxon>
        <taxon>Clostridia</taxon>
        <taxon>Lachnospirales</taxon>
        <taxon>Lachnospiraceae</taxon>
        <taxon>Lachnoanaerobaculum</taxon>
    </lineage>
</organism>
<sequence length="46" mass="5185">MIINNLFLKSGANFAPDNFHIQVLCQDLVQVKNPIKATFSATFDFL</sequence>
<dbReference type="EMBL" id="AEPW01000063">
    <property type="protein sequence ID" value="EFU76520.1"/>
    <property type="molecule type" value="Genomic_DNA"/>
</dbReference>
<dbReference type="Proteomes" id="UP000003434">
    <property type="component" value="Unassembled WGS sequence"/>
</dbReference>
<comment type="caution">
    <text evidence="1">The sequence shown here is derived from an EMBL/GenBank/DDBJ whole genome shotgun (WGS) entry which is preliminary data.</text>
</comment>
<proteinExistence type="predicted"/>
<reference evidence="1 2" key="1">
    <citation type="submission" date="2010-12" db="EMBL/GenBank/DDBJ databases">
        <authorList>
            <person name="Muzny D."/>
            <person name="Qin X."/>
            <person name="Deng J."/>
            <person name="Jiang H."/>
            <person name="Liu Y."/>
            <person name="Qu J."/>
            <person name="Song X.-Z."/>
            <person name="Zhang L."/>
            <person name="Thornton R."/>
            <person name="Coyle M."/>
            <person name="Francisco L."/>
            <person name="Jackson L."/>
            <person name="Javaid M."/>
            <person name="Korchina V."/>
            <person name="Kovar C."/>
            <person name="Mata R."/>
            <person name="Mathew T."/>
            <person name="Ngo R."/>
            <person name="Nguyen L."/>
            <person name="Nguyen N."/>
            <person name="Okwuonu G."/>
            <person name="Ongeri F."/>
            <person name="Pham C."/>
            <person name="Simmons D."/>
            <person name="Wilczek-Boney K."/>
            <person name="Hale W."/>
            <person name="Jakkamsetti A."/>
            <person name="Pham P."/>
            <person name="Ruth R."/>
            <person name="San Lucas F."/>
            <person name="Warren J."/>
            <person name="Zhang J."/>
            <person name="Zhao Z."/>
            <person name="Zhou C."/>
            <person name="Zhu D."/>
            <person name="Lee S."/>
            <person name="Bess C."/>
            <person name="Blankenburg K."/>
            <person name="Forbes L."/>
            <person name="Fu Q."/>
            <person name="Gubbala S."/>
            <person name="Hirani K."/>
            <person name="Jayaseelan J.C."/>
            <person name="Lara F."/>
            <person name="Munidasa M."/>
            <person name="Palculict T."/>
            <person name="Patil S."/>
            <person name="Pu L.-L."/>
            <person name="Saada N."/>
            <person name="Tang L."/>
            <person name="Weissenberger G."/>
            <person name="Zhu Y."/>
            <person name="Hemphill L."/>
            <person name="Shang Y."/>
            <person name="Youmans B."/>
            <person name="Ayvaz T."/>
            <person name="Ross M."/>
            <person name="Santibanez J."/>
            <person name="Aqrawi P."/>
            <person name="Gross S."/>
            <person name="Joshi V."/>
            <person name="Fowler G."/>
            <person name="Nazareth L."/>
            <person name="Reid J."/>
            <person name="Worley K."/>
            <person name="Petrosino J."/>
            <person name="Highlander S."/>
            <person name="Gibbs R."/>
        </authorList>
    </citation>
    <scope>NUCLEOTIDE SEQUENCE [LARGE SCALE GENOMIC DNA]</scope>
    <source>
        <strain evidence="1 2">DSM 3986</strain>
    </source>
</reference>
<name>E6LNS2_9FIRM</name>
<dbReference type="AlphaFoldDB" id="E6LNS2"/>
<gene>
    <name evidence="1" type="ORF">HMPREF0381_1607</name>
</gene>
<evidence type="ECO:0000313" key="2">
    <source>
        <dbReference type="Proteomes" id="UP000003434"/>
    </source>
</evidence>
<protein>
    <submittedName>
        <fullName evidence="1">Uncharacterized protein</fullName>
    </submittedName>
</protein>
<accession>E6LNS2</accession>